<organism evidence="3 4">
    <name type="scientific">Candidimonas humi</name>
    <dbReference type="NCBI Taxonomy" id="683355"/>
    <lineage>
        <taxon>Bacteria</taxon>
        <taxon>Pseudomonadati</taxon>
        <taxon>Pseudomonadota</taxon>
        <taxon>Betaproteobacteria</taxon>
        <taxon>Burkholderiales</taxon>
        <taxon>Alcaligenaceae</taxon>
        <taxon>Candidimonas</taxon>
    </lineage>
</organism>
<dbReference type="EMBL" id="JBHSBV010000003">
    <property type="protein sequence ID" value="MFC4200946.1"/>
    <property type="molecule type" value="Genomic_DNA"/>
</dbReference>
<keyword evidence="2" id="KW-0732">Signal</keyword>
<reference evidence="4" key="1">
    <citation type="journal article" date="2019" name="Int. J. Syst. Evol. Microbiol.">
        <title>The Global Catalogue of Microorganisms (GCM) 10K type strain sequencing project: providing services to taxonomists for standard genome sequencing and annotation.</title>
        <authorList>
            <consortium name="The Broad Institute Genomics Platform"/>
            <consortium name="The Broad Institute Genome Sequencing Center for Infectious Disease"/>
            <person name="Wu L."/>
            <person name="Ma J."/>
        </authorList>
    </citation>
    <scope>NUCLEOTIDE SEQUENCE [LARGE SCALE GENOMIC DNA]</scope>
    <source>
        <strain evidence="4">LMG 24813</strain>
    </source>
</reference>
<gene>
    <name evidence="3" type="ORF">ACFOY1_08275</name>
</gene>
<proteinExistence type="inferred from homology"/>
<evidence type="ECO:0000313" key="4">
    <source>
        <dbReference type="Proteomes" id="UP001595848"/>
    </source>
</evidence>
<protein>
    <submittedName>
        <fullName evidence="3">Tripartite tricarboxylate transporter substrate-binding protein</fullName>
    </submittedName>
</protein>
<comment type="caution">
    <text evidence="3">The sequence shown here is derived from an EMBL/GenBank/DDBJ whole genome shotgun (WGS) entry which is preliminary data.</text>
</comment>
<dbReference type="PANTHER" id="PTHR42928:SF5">
    <property type="entry name" value="BLR1237 PROTEIN"/>
    <property type="match status" value="1"/>
</dbReference>
<sequence>MTHLHKTLMHCARFGAMLGLVATCAGAWAEQPLNLVVGFPAGGTVDVLVRQIAEGLRGRLHRPVVIENRPGAGGIIAAGYVKNSHPDGNTLLVSPAVLFSLYPLTMHKLPYAPSDFIPVVHIARFEYALGIGSKVPAKTAADYASLVRRDSKYGMYGAPGLNAPPQLYGQIFAAKFGLDMTTIPYPGAHPVALALSSGQIPAAVLPLGEMAKLANNGQARLIATTGAHRAASFPDVPTFSELKVPVSGYGQYVVYAPSGTPATSIEPIAQALQAVLKTAPVKSLYSNMYMETSGQTGPVLEKTLAEDTSFWSAAVHANPEMLHAGQK</sequence>
<keyword evidence="4" id="KW-1185">Reference proteome</keyword>
<comment type="similarity">
    <text evidence="1">Belongs to the UPF0065 (bug) family.</text>
</comment>
<dbReference type="InterPro" id="IPR005064">
    <property type="entry name" value="BUG"/>
</dbReference>
<accession>A0ABV8NX66</accession>
<dbReference type="Proteomes" id="UP001595848">
    <property type="component" value="Unassembled WGS sequence"/>
</dbReference>
<feature type="signal peptide" evidence="2">
    <location>
        <begin position="1"/>
        <end position="29"/>
    </location>
</feature>
<dbReference type="PANTHER" id="PTHR42928">
    <property type="entry name" value="TRICARBOXYLATE-BINDING PROTEIN"/>
    <property type="match status" value="1"/>
</dbReference>
<evidence type="ECO:0000256" key="2">
    <source>
        <dbReference type="SAM" id="SignalP"/>
    </source>
</evidence>
<evidence type="ECO:0000256" key="1">
    <source>
        <dbReference type="ARBA" id="ARBA00006987"/>
    </source>
</evidence>
<name>A0ABV8NX66_9BURK</name>
<dbReference type="PIRSF" id="PIRSF017082">
    <property type="entry name" value="YflP"/>
    <property type="match status" value="1"/>
</dbReference>
<evidence type="ECO:0000313" key="3">
    <source>
        <dbReference type="EMBL" id="MFC4200946.1"/>
    </source>
</evidence>
<dbReference type="Pfam" id="PF03401">
    <property type="entry name" value="TctC"/>
    <property type="match status" value="1"/>
</dbReference>
<feature type="chain" id="PRO_5047067411" evidence="2">
    <location>
        <begin position="30"/>
        <end position="327"/>
    </location>
</feature>
<dbReference type="RefSeq" id="WP_217963698.1">
    <property type="nucleotide sequence ID" value="NZ_JAHTBN010000002.1"/>
</dbReference>